<dbReference type="InterPro" id="IPR004960">
    <property type="entry name" value="LipA_acyltrans"/>
</dbReference>
<keyword evidence="8" id="KW-1185">Reference proteome</keyword>
<keyword evidence="2" id="KW-1003">Cell membrane</keyword>
<proteinExistence type="predicted"/>
<organism evidence="7 8">
    <name type="scientific">Sphingobacterium paucimobilis HER1398</name>
    <dbReference type="NCBI Taxonomy" id="1346330"/>
    <lineage>
        <taxon>Bacteria</taxon>
        <taxon>Pseudomonadati</taxon>
        <taxon>Bacteroidota</taxon>
        <taxon>Sphingobacteriia</taxon>
        <taxon>Sphingobacteriales</taxon>
        <taxon>Sphingobacteriaceae</taxon>
        <taxon>Sphingobacterium</taxon>
    </lineage>
</organism>
<dbReference type="PATRIC" id="fig|1346330.5.peg.2240"/>
<evidence type="ECO:0000313" key="7">
    <source>
        <dbReference type="EMBL" id="ERJ58909.1"/>
    </source>
</evidence>
<evidence type="ECO:0000256" key="2">
    <source>
        <dbReference type="ARBA" id="ARBA00022475"/>
    </source>
</evidence>
<sequence length="264" mass="30836">MSLAKTKTLMNRIYNFGGFLIGKILRYRSAVVTQNLARSFPLSDYKELSLQHQRFYRNMCRLIVELLLPGRPELILSADLYRTLHQQYRADRQIILLLGHYGNWEILGKLPLQLGLPIQSLYKPQKNRWVDRFLQRRRGQYGLRLLPSQQAAKILLDQTGHPSITLFIADQFPGTANGLAIDFLQQPSYMFMGPERIAKRLDAYVAYIELQAIGNHKWKANLQPICLRATDSPDGHITTSYTRKLEKSIQQDPSWWLWSHKRWK</sequence>
<evidence type="ECO:0000256" key="1">
    <source>
        <dbReference type="ARBA" id="ARBA00004533"/>
    </source>
</evidence>
<protein>
    <recommendedName>
        <fullName evidence="9">Lipid A biosynthesis acyltransferase</fullName>
    </recommendedName>
</protein>
<keyword evidence="6" id="KW-0012">Acyltransferase</keyword>
<dbReference type="PANTHER" id="PTHR30606">
    <property type="entry name" value="LIPID A BIOSYNTHESIS LAUROYL ACYLTRANSFERASE"/>
    <property type="match status" value="1"/>
</dbReference>
<evidence type="ECO:0000313" key="8">
    <source>
        <dbReference type="Proteomes" id="UP000016584"/>
    </source>
</evidence>
<dbReference type="STRING" id="1346330.M472_09010"/>
<evidence type="ECO:0000256" key="6">
    <source>
        <dbReference type="ARBA" id="ARBA00023315"/>
    </source>
</evidence>
<keyword evidence="3" id="KW-0997">Cell inner membrane</keyword>
<reference evidence="7 8" key="1">
    <citation type="journal article" date="2013" name="Genome Announc.">
        <title>The Draft Genome Sequence of Sphingomonas paucimobilis Strain HER1398 (Proteobacteria), Host to the Giant PAU Phage, Indicates That It Is a Member of the Genus Sphingobacterium (Bacteroidetes).</title>
        <authorList>
            <person name="White R.A.III."/>
            <person name="Suttle C.A."/>
        </authorList>
    </citation>
    <scope>NUCLEOTIDE SEQUENCE [LARGE SCALE GENOMIC DNA]</scope>
    <source>
        <strain evidence="7 8">HER1398</strain>
    </source>
</reference>
<dbReference type="AlphaFoldDB" id="U2J1R2"/>
<dbReference type="PANTHER" id="PTHR30606:SF10">
    <property type="entry name" value="PHOSPHATIDYLINOSITOL MANNOSIDE ACYLTRANSFERASE"/>
    <property type="match status" value="1"/>
</dbReference>
<gene>
    <name evidence="7" type="ORF">M472_09010</name>
</gene>
<evidence type="ECO:0000256" key="3">
    <source>
        <dbReference type="ARBA" id="ARBA00022519"/>
    </source>
</evidence>
<accession>U2J1R2</accession>
<dbReference type="GO" id="GO:0016746">
    <property type="term" value="F:acyltransferase activity"/>
    <property type="evidence" value="ECO:0007669"/>
    <property type="project" value="UniProtKB-KW"/>
</dbReference>
<dbReference type="eggNOG" id="COG1560">
    <property type="taxonomic scope" value="Bacteria"/>
</dbReference>
<dbReference type="GO" id="GO:0009247">
    <property type="term" value="P:glycolipid biosynthetic process"/>
    <property type="evidence" value="ECO:0007669"/>
    <property type="project" value="UniProtKB-ARBA"/>
</dbReference>
<name>U2J1R2_9SPHI</name>
<comment type="subcellular location">
    <subcellularLocation>
        <location evidence="1">Cell inner membrane</location>
    </subcellularLocation>
</comment>
<evidence type="ECO:0000256" key="5">
    <source>
        <dbReference type="ARBA" id="ARBA00023136"/>
    </source>
</evidence>
<dbReference type="Proteomes" id="UP000016584">
    <property type="component" value="Unassembled WGS sequence"/>
</dbReference>
<dbReference type="GO" id="GO:0005886">
    <property type="term" value="C:plasma membrane"/>
    <property type="evidence" value="ECO:0007669"/>
    <property type="project" value="UniProtKB-SubCell"/>
</dbReference>
<dbReference type="Pfam" id="PF03279">
    <property type="entry name" value="Lip_A_acyltrans"/>
    <property type="match status" value="1"/>
</dbReference>
<comment type="caution">
    <text evidence="7">The sequence shown here is derived from an EMBL/GenBank/DDBJ whole genome shotgun (WGS) entry which is preliminary data.</text>
</comment>
<dbReference type="CDD" id="cd07984">
    <property type="entry name" value="LPLAT_LABLAT-like"/>
    <property type="match status" value="1"/>
</dbReference>
<keyword evidence="5" id="KW-0472">Membrane</keyword>
<evidence type="ECO:0000256" key="4">
    <source>
        <dbReference type="ARBA" id="ARBA00022679"/>
    </source>
</evidence>
<keyword evidence="4" id="KW-0808">Transferase</keyword>
<evidence type="ECO:0008006" key="9">
    <source>
        <dbReference type="Google" id="ProtNLM"/>
    </source>
</evidence>
<dbReference type="EMBL" id="ATDL01000015">
    <property type="protein sequence ID" value="ERJ58909.1"/>
    <property type="molecule type" value="Genomic_DNA"/>
</dbReference>